<dbReference type="CDD" id="cd00084">
    <property type="entry name" value="HMG-box_SF"/>
    <property type="match status" value="1"/>
</dbReference>
<keyword evidence="4" id="KW-1185">Reference proteome</keyword>
<dbReference type="Proteomes" id="UP000239649">
    <property type="component" value="Unassembled WGS sequence"/>
</dbReference>
<dbReference type="SUPFAM" id="SSF47095">
    <property type="entry name" value="HMG-box"/>
    <property type="match status" value="1"/>
</dbReference>
<accession>A0A2P6V9J7</accession>
<protein>
    <submittedName>
        <fullName evidence="3">High mobility group 20A</fullName>
    </submittedName>
</protein>
<proteinExistence type="predicted"/>
<evidence type="ECO:0000256" key="1">
    <source>
        <dbReference type="SAM" id="MobiDB-lite"/>
    </source>
</evidence>
<dbReference type="AlphaFoldDB" id="A0A2P6V9J7"/>
<sequence>MIGDSRGRTWGHSKAFEHLMDAVTVKDQWLKGEGAAALAAAPPPAPRPKRAPDPKTQAFLVFLNDSDNNARWDAARIASNRRDRSQHAAVEWHNLSAEGKKPYTDKAVEKARQSSAPADSSLTTGGDLSGDSGSATAGSAFSSNRRRACSLQHAGSTRWRARRHAAACSAANIWAAATARHEMLEEVKHLWLTCLHAAAGVPFVPPPLPLPLPQGDASHMPSQTFPGGAGDSFGSLALASSAAAGVPFVPLPLPLPLPQGAASHMPSQTFPGGAGDSFGSVVLASSAAAGVPFVPPPLPLPLPQGAAGQAPF</sequence>
<dbReference type="Gene3D" id="1.10.30.10">
    <property type="entry name" value="High mobility group box domain"/>
    <property type="match status" value="1"/>
</dbReference>
<dbReference type="EMBL" id="LHPF02000018">
    <property type="protein sequence ID" value="PSC70760.1"/>
    <property type="molecule type" value="Genomic_DNA"/>
</dbReference>
<dbReference type="Pfam" id="PF09011">
    <property type="entry name" value="HMG_box_2"/>
    <property type="match status" value="1"/>
</dbReference>
<reference evidence="3 4" key="1">
    <citation type="journal article" date="2018" name="Plant J.">
        <title>Genome sequences of Chlorella sorokiniana UTEX 1602 and Micractinium conductrix SAG 241.80: implications to maltose excretion by a green alga.</title>
        <authorList>
            <person name="Arriola M.B."/>
            <person name="Velmurugan N."/>
            <person name="Zhang Y."/>
            <person name="Plunkett M.H."/>
            <person name="Hondzo H."/>
            <person name="Barney B.M."/>
        </authorList>
    </citation>
    <scope>NUCLEOTIDE SEQUENCE [LARGE SCALE GENOMIC DNA]</scope>
    <source>
        <strain evidence="3 4">SAG 241.80</strain>
    </source>
</reference>
<comment type="caution">
    <text evidence="3">The sequence shown here is derived from an EMBL/GenBank/DDBJ whole genome shotgun (WGS) entry which is preliminary data.</text>
</comment>
<name>A0A2P6V9J7_9CHLO</name>
<organism evidence="3 4">
    <name type="scientific">Micractinium conductrix</name>
    <dbReference type="NCBI Taxonomy" id="554055"/>
    <lineage>
        <taxon>Eukaryota</taxon>
        <taxon>Viridiplantae</taxon>
        <taxon>Chlorophyta</taxon>
        <taxon>core chlorophytes</taxon>
        <taxon>Trebouxiophyceae</taxon>
        <taxon>Chlorellales</taxon>
        <taxon>Chlorellaceae</taxon>
        <taxon>Chlorella clade</taxon>
        <taxon>Micractinium</taxon>
    </lineage>
</organism>
<feature type="compositionally biased region" description="Basic and acidic residues" evidence="1">
    <location>
        <begin position="98"/>
        <end position="112"/>
    </location>
</feature>
<feature type="region of interest" description="Disordered" evidence="1">
    <location>
        <begin position="79"/>
        <end position="146"/>
    </location>
</feature>
<evidence type="ECO:0000313" key="3">
    <source>
        <dbReference type="EMBL" id="PSC70760.1"/>
    </source>
</evidence>
<gene>
    <name evidence="3" type="ORF">C2E20_5826</name>
</gene>
<evidence type="ECO:0000313" key="4">
    <source>
        <dbReference type="Proteomes" id="UP000239649"/>
    </source>
</evidence>
<feature type="domain" description="HMG box" evidence="2">
    <location>
        <begin position="46"/>
        <end position="111"/>
    </location>
</feature>
<dbReference type="InterPro" id="IPR036910">
    <property type="entry name" value="HMG_box_dom_sf"/>
</dbReference>
<feature type="compositionally biased region" description="Low complexity" evidence="1">
    <location>
        <begin position="119"/>
        <end position="143"/>
    </location>
</feature>
<dbReference type="InterPro" id="IPR009071">
    <property type="entry name" value="HMG_box_dom"/>
</dbReference>
<evidence type="ECO:0000259" key="2">
    <source>
        <dbReference type="Pfam" id="PF09011"/>
    </source>
</evidence>